<dbReference type="OrthoDB" id="10259713at2759"/>
<feature type="coiled-coil region" evidence="7">
    <location>
        <begin position="246"/>
        <end position="273"/>
    </location>
</feature>
<evidence type="ECO:0000256" key="1">
    <source>
        <dbReference type="ARBA" id="ARBA00004138"/>
    </source>
</evidence>
<dbReference type="Proteomes" id="UP000292052">
    <property type="component" value="Unassembled WGS sequence"/>
</dbReference>
<comment type="similarity">
    <text evidence="5">Belongs to the CFAP263 family.</text>
</comment>
<dbReference type="GO" id="GO:0005930">
    <property type="term" value="C:axoneme"/>
    <property type="evidence" value="ECO:0007669"/>
    <property type="project" value="TreeGrafter"/>
</dbReference>
<protein>
    <recommendedName>
        <fullName evidence="6">Cilia- and flagella-associated protein 263</fullName>
    </recommendedName>
</protein>
<feature type="region of interest" description="Disordered" evidence="8">
    <location>
        <begin position="1"/>
        <end position="51"/>
    </location>
</feature>
<dbReference type="PANTHER" id="PTHR15654">
    <property type="entry name" value="COILED-COIL DOMAIN-CONTAINING PROTEIN 113-RELATED"/>
    <property type="match status" value="1"/>
</dbReference>
<feature type="domain" description="CCDC113/CCDC96 coiled-coil" evidence="9">
    <location>
        <begin position="295"/>
        <end position="458"/>
    </location>
</feature>
<feature type="compositionally biased region" description="Basic and acidic residues" evidence="8">
    <location>
        <begin position="37"/>
        <end position="51"/>
    </location>
</feature>
<evidence type="ECO:0000256" key="6">
    <source>
        <dbReference type="ARBA" id="ARBA00044798"/>
    </source>
</evidence>
<dbReference type="GO" id="GO:0060271">
    <property type="term" value="P:cilium assembly"/>
    <property type="evidence" value="ECO:0007669"/>
    <property type="project" value="TreeGrafter"/>
</dbReference>
<dbReference type="Pfam" id="PF13870">
    <property type="entry name" value="CCDC113_CCDC96_CC"/>
    <property type="match status" value="1"/>
</dbReference>
<dbReference type="STRING" id="1661398.A0A482VKN5"/>
<gene>
    <name evidence="10" type="ORF">BDFB_007098</name>
</gene>
<comment type="subcellular location">
    <subcellularLocation>
        <location evidence="1">Cell projection</location>
        <location evidence="1">Cilium</location>
    </subcellularLocation>
</comment>
<evidence type="ECO:0000256" key="5">
    <source>
        <dbReference type="ARBA" id="ARBA00044506"/>
    </source>
</evidence>
<keyword evidence="2" id="KW-0970">Cilium biogenesis/degradation</keyword>
<keyword evidence="11" id="KW-1185">Reference proteome</keyword>
<evidence type="ECO:0000259" key="9">
    <source>
        <dbReference type="Pfam" id="PF13870"/>
    </source>
</evidence>
<proteinExistence type="inferred from homology"/>
<evidence type="ECO:0000256" key="3">
    <source>
        <dbReference type="ARBA" id="ARBA00023054"/>
    </source>
</evidence>
<evidence type="ECO:0000256" key="8">
    <source>
        <dbReference type="SAM" id="MobiDB-lite"/>
    </source>
</evidence>
<dbReference type="AlphaFoldDB" id="A0A482VKN5"/>
<feature type="compositionally biased region" description="Basic and acidic residues" evidence="8">
    <location>
        <begin position="9"/>
        <end position="30"/>
    </location>
</feature>
<dbReference type="InterPro" id="IPR051885">
    <property type="entry name" value="CC_CF"/>
</dbReference>
<keyword evidence="3 7" id="KW-0175">Coiled coil</keyword>
<keyword evidence="4" id="KW-0966">Cell projection</keyword>
<evidence type="ECO:0000313" key="11">
    <source>
        <dbReference type="Proteomes" id="UP000292052"/>
    </source>
</evidence>
<evidence type="ECO:0000256" key="2">
    <source>
        <dbReference type="ARBA" id="ARBA00022794"/>
    </source>
</evidence>
<dbReference type="GO" id="GO:0036064">
    <property type="term" value="C:ciliary basal body"/>
    <property type="evidence" value="ECO:0007669"/>
    <property type="project" value="TreeGrafter"/>
</dbReference>
<evidence type="ECO:0000313" key="10">
    <source>
        <dbReference type="EMBL" id="RZC33335.1"/>
    </source>
</evidence>
<sequence length="488" mass="56619">MNNDDEIVKDETGESNKDVMQKKSAVEEKNAANTTNAERKNDVEKKSRVSEVEVQEVKGQLKKTIEKENKDWTLPPSQMNMINTEQGSNSDGSSMMNNLFSGQRPSYAHPLEGLDKLAITTAVEDLQRTLRHLQTENKVLFNFLLKNDSAILEVMDTNFKQIQMVQDKASLPGRTSTLSKLQPRSKSSYTSAFSDFKSVTVASHILGASHEMPKINLNQRSDLVLREMEDIQAELEAESKKGHDVKFNLVAKIEELETRKAELEESIESFEKFKVSQEIMTVEKFVRYMNEWSKKSRIMVDKIRLRYSSLKVQYYKISAILVQKQLIGENLQEIDFEQLRIENLHLVEKIEKKNLLLLELKRMTGAGNLMLSQQKRSLLEKIREKDEITKAIQKKEKDIFKSDEEIFKLYREVDEVKHEYYKIKDKVTSYTAPDVLDYIKTKAELTSLKRDLKMWSRRKNLKDMALTTALNEMKRLLGGKQIDPTWFK</sequence>
<accession>A0A482VKN5</accession>
<organism evidence="10 11">
    <name type="scientific">Asbolus verrucosus</name>
    <name type="common">Desert ironclad beetle</name>
    <dbReference type="NCBI Taxonomy" id="1661398"/>
    <lineage>
        <taxon>Eukaryota</taxon>
        <taxon>Metazoa</taxon>
        <taxon>Ecdysozoa</taxon>
        <taxon>Arthropoda</taxon>
        <taxon>Hexapoda</taxon>
        <taxon>Insecta</taxon>
        <taxon>Pterygota</taxon>
        <taxon>Neoptera</taxon>
        <taxon>Endopterygota</taxon>
        <taxon>Coleoptera</taxon>
        <taxon>Polyphaga</taxon>
        <taxon>Cucujiformia</taxon>
        <taxon>Tenebrionidae</taxon>
        <taxon>Pimeliinae</taxon>
        <taxon>Asbolus</taxon>
    </lineage>
</organism>
<evidence type="ECO:0000256" key="4">
    <source>
        <dbReference type="ARBA" id="ARBA00023273"/>
    </source>
</evidence>
<evidence type="ECO:0000256" key="7">
    <source>
        <dbReference type="SAM" id="Coils"/>
    </source>
</evidence>
<dbReference type="EMBL" id="QDEB01089859">
    <property type="protein sequence ID" value="RZC33335.1"/>
    <property type="molecule type" value="Genomic_DNA"/>
</dbReference>
<dbReference type="PANTHER" id="PTHR15654:SF2">
    <property type="entry name" value="COILED-COIL DOMAIN-CONTAINING PROTEIN 113"/>
    <property type="match status" value="1"/>
</dbReference>
<comment type="caution">
    <text evidence="10">The sequence shown here is derived from an EMBL/GenBank/DDBJ whole genome shotgun (WGS) entry which is preliminary data.</text>
</comment>
<name>A0A482VKN5_ASBVE</name>
<reference evidence="10 11" key="1">
    <citation type="submission" date="2017-03" db="EMBL/GenBank/DDBJ databases">
        <title>Genome of the blue death feigning beetle - Asbolus verrucosus.</title>
        <authorList>
            <person name="Rider S.D."/>
        </authorList>
    </citation>
    <scope>NUCLEOTIDE SEQUENCE [LARGE SCALE GENOMIC DNA]</scope>
    <source>
        <strain evidence="10">Butters</strain>
        <tissue evidence="10">Head and leg muscle</tissue>
    </source>
</reference>
<dbReference type="InterPro" id="IPR025254">
    <property type="entry name" value="CCDC113/CCDC96_CC"/>
</dbReference>